<feature type="region of interest" description="Disordered" evidence="5">
    <location>
        <begin position="307"/>
        <end position="334"/>
    </location>
</feature>
<dbReference type="Pfam" id="PF00877">
    <property type="entry name" value="NLPC_P60"/>
    <property type="match status" value="1"/>
</dbReference>
<dbReference type="InterPro" id="IPR051794">
    <property type="entry name" value="PG_Endopeptidase_C40"/>
</dbReference>
<evidence type="ECO:0000256" key="3">
    <source>
        <dbReference type="ARBA" id="ARBA00022801"/>
    </source>
</evidence>
<keyword evidence="3" id="KW-0378">Hydrolase</keyword>
<reference evidence="7" key="1">
    <citation type="submission" date="2022-10" db="EMBL/GenBank/DDBJ databases">
        <title>The complete genomes of actinobacterial strains from the NBC collection.</title>
        <authorList>
            <person name="Joergensen T.S."/>
            <person name="Alvarez Arevalo M."/>
            <person name="Sterndorff E.B."/>
            <person name="Faurdal D."/>
            <person name="Vuksanovic O."/>
            <person name="Mourched A.-S."/>
            <person name="Charusanti P."/>
            <person name="Shaw S."/>
            <person name="Blin K."/>
            <person name="Weber T."/>
        </authorList>
    </citation>
    <scope>NUCLEOTIDE SEQUENCE</scope>
    <source>
        <strain evidence="7">NBC_01393</strain>
    </source>
</reference>
<dbReference type="PANTHER" id="PTHR47359">
    <property type="entry name" value="PEPTIDOGLYCAN DL-ENDOPEPTIDASE CWLO"/>
    <property type="match status" value="1"/>
</dbReference>
<dbReference type="PANTHER" id="PTHR47359:SF3">
    <property type="entry name" value="NLP_P60 DOMAIN-CONTAINING PROTEIN-RELATED"/>
    <property type="match status" value="1"/>
</dbReference>
<dbReference type="AlphaFoldDB" id="A0AAU3HQV2"/>
<feature type="compositionally biased region" description="Polar residues" evidence="5">
    <location>
        <begin position="244"/>
        <end position="294"/>
    </location>
</feature>
<name>A0AAU3HQV2_9ACTN</name>
<feature type="compositionally biased region" description="Polar residues" evidence="5">
    <location>
        <begin position="29"/>
        <end position="41"/>
    </location>
</feature>
<feature type="compositionally biased region" description="Basic and acidic residues" evidence="5">
    <location>
        <begin position="87"/>
        <end position="103"/>
    </location>
</feature>
<feature type="compositionally biased region" description="Low complexity" evidence="5">
    <location>
        <begin position="154"/>
        <end position="185"/>
    </location>
</feature>
<accession>A0AAU3HQV2</accession>
<dbReference type="SUPFAM" id="SSF54001">
    <property type="entry name" value="Cysteine proteinases"/>
    <property type="match status" value="1"/>
</dbReference>
<feature type="region of interest" description="Disordered" evidence="5">
    <location>
        <begin position="239"/>
        <end position="294"/>
    </location>
</feature>
<dbReference type="InterPro" id="IPR000064">
    <property type="entry name" value="NLP_P60_dom"/>
</dbReference>
<evidence type="ECO:0000256" key="5">
    <source>
        <dbReference type="SAM" id="MobiDB-lite"/>
    </source>
</evidence>
<feature type="compositionally biased region" description="Basic residues" evidence="5">
    <location>
        <begin position="194"/>
        <end position="205"/>
    </location>
</feature>
<feature type="compositionally biased region" description="Pro residues" evidence="5">
    <location>
        <begin position="398"/>
        <end position="418"/>
    </location>
</feature>
<feature type="compositionally biased region" description="Pro residues" evidence="5">
    <location>
        <begin position="315"/>
        <end position="334"/>
    </location>
</feature>
<dbReference type="Gene3D" id="3.90.1720.10">
    <property type="entry name" value="endopeptidase domain like (from Nostoc punctiforme)"/>
    <property type="match status" value="1"/>
</dbReference>
<keyword evidence="4" id="KW-0788">Thiol protease</keyword>
<dbReference type="GO" id="GO:0008234">
    <property type="term" value="F:cysteine-type peptidase activity"/>
    <property type="evidence" value="ECO:0007669"/>
    <property type="project" value="UniProtKB-KW"/>
</dbReference>
<comment type="similarity">
    <text evidence="1">Belongs to the peptidase C40 family.</text>
</comment>
<protein>
    <submittedName>
        <fullName evidence="7">NlpC/P60 family protein</fullName>
    </submittedName>
</protein>
<dbReference type="InterPro" id="IPR038765">
    <property type="entry name" value="Papain-like_cys_pep_sf"/>
</dbReference>
<feature type="region of interest" description="Disordered" evidence="5">
    <location>
        <begin position="136"/>
        <end position="206"/>
    </location>
</feature>
<dbReference type="EMBL" id="CP109546">
    <property type="protein sequence ID" value="WTZ07350.1"/>
    <property type="molecule type" value="Genomic_DNA"/>
</dbReference>
<dbReference type="GO" id="GO:0006508">
    <property type="term" value="P:proteolysis"/>
    <property type="evidence" value="ECO:0007669"/>
    <property type="project" value="UniProtKB-KW"/>
</dbReference>
<feature type="domain" description="NlpC/P60" evidence="6">
    <location>
        <begin position="485"/>
        <end position="603"/>
    </location>
</feature>
<evidence type="ECO:0000259" key="6">
    <source>
        <dbReference type="PROSITE" id="PS51935"/>
    </source>
</evidence>
<proteinExistence type="inferred from homology"/>
<dbReference type="PROSITE" id="PS51935">
    <property type="entry name" value="NLPC_P60"/>
    <property type="match status" value="1"/>
</dbReference>
<evidence type="ECO:0000256" key="4">
    <source>
        <dbReference type="ARBA" id="ARBA00022807"/>
    </source>
</evidence>
<organism evidence="7">
    <name type="scientific">Streptomyces sp. NBC_01393</name>
    <dbReference type="NCBI Taxonomy" id="2903851"/>
    <lineage>
        <taxon>Bacteria</taxon>
        <taxon>Bacillati</taxon>
        <taxon>Actinomycetota</taxon>
        <taxon>Actinomycetes</taxon>
        <taxon>Kitasatosporales</taxon>
        <taxon>Streptomycetaceae</taxon>
        <taxon>Streptomyces</taxon>
    </lineage>
</organism>
<feature type="region of interest" description="Disordered" evidence="5">
    <location>
        <begin position="392"/>
        <end position="442"/>
    </location>
</feature>
<keyword evidence="2" id="KW-0645">Protease</keyword>
<feature type="compositionally biased region" description="Gly residues" evidence="5">
    <location>
        <begin position="47"/>
        <end position="56"/>
    </location>
</feature>
<sequence>MAPERTPPSGEEVARRLSSLYDQAELATGNFNGTRASANSTRRPGRRGGGQGGGGSDPAQEDLMRQLYDGARSRYGPSAPATLPADRQPERGGESARPREGAKGPRGSAGELPTVYQLEQIVRPVAELTAAPMRELTAGPASEPAARPVLELTAGPVAGTTAGRAPAPGADAAGGRAALPAGSAPEAPSQKPSLHVKKQTARRKLAAAQELMARHAARQSMPVAQAPAIEYRPVEEPRLPSFPSVGQTGSFPSVGQTGSFPSVGQTGSFPSVGQTGSFPSVGQTGSFPSVGQTGSFPSVGQIGTFPSVGQAPVFQPAPQPAPYEPTPQPAAPQPAPMPTAFDTGSMPRAYEAAPPTGEYKSVLLPLGYEPPPPPSEYKSVLLPLAYETATPPSSYQPAPMPPVSEPVPQPPVYEPAPGPAAYQPAPVPPPNQPAPPPADDAWRQSLRTAGEQQAWPAAPGAVGTNPGFSIDSLVAPAAPPVVGPDSRAAEAVAFARAQVGRPCVWGASGPGSYDPSGLTQASWKSAGVMLPRATQDQAQVGPAVAFGAMQPGDLVFFHANVSHVGLYVGDGMMVHAPSPGARITEESVEYAGQAAIHSVVRPV</sequence>
<gene>
    <name evidence="7" type="ORF">OG699_04655</name>
</gene>
<dbReference type="PRINTS" id="PR01217">
    <property type="entry name" value="PRICHEXTENSN"/>
</dbReference>
<evidence type="ECO:0000313" key="7">
    <source>
        <dbReference type="EMBL" id="WTZ07350.1"/>
    </source>
</evidence>
<feature type="region of interest" description="Disordered" evidence="5">
    <location>
        <begin position="25"/>
        <end position="115"/>
    </location>
</feature>
<evidence type="ECO:0000256" key="2">
    <source>
        <dbReference type="ARBA" id="ARBA00022670"/>
    </source>
</evidence>
<evidence type="ECO:0000256" key="1">
    <source>
        <dbReference type="ARBA" id="ARBA00007074"/>
    </source>
</evidence>
<feature type="compositionally biased region" description="Pro residues" evidence="5">
    <location>
        <begin position="425"/>
        <end position="438"/>
    </location>
</feature>